<name>A0ABY6JND0_9GAMM</name>
<sequence>MNVLFIGGSNLLMRNGISTIIPSVLVSSGANLGQVYNVSVGATGSLFGLENLVLFGQKKIDLVFVEYGINDLPIFSNDKTLWEEGYRSLFTEIIKKYPEAHIVNILLGRQAEKFWGRQEIMHQKMSAIAAQAGALVVDINDDLKKIGTHYGSVDLFYRDSSHYVSPVVTRYISELIVSRYFLNKSFGYFDKFKNDKPLTKNFLKAYRVPGAVGLYENSLFRRETSVLDVDASISIEVQGTPVAISFISEKKSCSLLIEFDGFKKIINTRRREADEEKFDFLLKQIPLYKAFDPKNHNSHKKIIKITAVDSESECWNDKFVQNTFGMVPAVRNTGNKVFIGNISTLSF</sequence>
<dbReference type="InterPro" id="IPR036514">
    <property type="entry name" value="SGNH_hydro_sf"/>
</dbReference>
<keyword evidence="1" id="KW-0378">Hydrolase</keyword>
<accession>A0ABY6JND0</accession>
<evidence type="ECO:0000313" key="1">
    <source>
        <dbReference type="EMBL" id="UYV18037.1"/>
    </source>
</evidence>
<proteinExistence type="predicted"/>
<dbReference type="Gene3D" id="3.40.50.1110">
    <property type="entry name" value="SGNH hydrolase"/>
    <property type="match status" value="1"/>
</dbReference>
<evidence type="ECO:0000313" key="2">
    <source>
        <dbReference type="Proteomes" id="UP001163082"/>
    </source>
</evidence>
<dbReference type="Proteomes" id="UP001163082">
    <property type="component" value="Chromosome"/>
</dbReference>
<dbReference type="RefSeq" id="WP_264428478.1">
    <property type="nucleotide sequence ID" value="NZ_CP080627.1"/>
</dbReference>
<protein>
    <submittedName>
        <fullName evidence="1">SGNH/GDSL hydrolase family protein</fullName>
    </submittedName>
</protein>
<dbReference type="SUPFAM" id="SSF52266">
    <property type="entry name" value="SGNH hydrolase"/>
    <property type="match status" value="1"/>
</dbReference>
<gene>
    <name evidence="1" type="ORF">K1Y77_11120</name>
</gene>
<dbReference type="GO" id="GO:0016787">
    <property type="term" value="F:hydrolase activity"/>
    <property type="evidence" value="ECO:0007669"/>
    <property type="project" value="UniProtKB-KW"/>
</dbReference>
<organism evidence="1 2">
    <name type="scientific">Halomonas qaidamensis</name>
    <dbReference type="NCBI Taxonomy" id="2866211"/>
    <lineage>
        <taxon>Bacteria</taxon>
        <taxon>Pseudomonadati</taxon>
        <taxon>Pseudomonadota</taxon>
        <taxon>Gammaproteobacteria</taxon>
        <taxon>Oceanospirillales</taxon>
        <taxon>Halomonadaceae</taxon>
        <taxon>Halomonas</taxon>
    </lineage>
</organism>
<reference evidence="1 2" key="1">
    <citation type="journal article" date="2022" name="Antonie Van Leeuwenhoek">
        <title>Whole genome sequencing of the halophilic Halomonas qaidamensis XH36, a novel species strain with high ectoine production.</title>
        <authorList>
            <person name="Zhang T."/>
            <person name="Cui T."/>
            <person name="Cao Y."/>
            <person name="Li Y."/>
            <person name="Li F."/>
            <person name="Zhu D."/>
            <person name="Xing J."/>
        </authorList>
    </citation>
    <scope>NUCLEOTIDE SEQUENCE [LARGE SCALE GENOMIC DNA]</scope>
    <source>
        <strain evidence="1 2">XH36</strain>
    </source>
</reference>
<dbReference type="EMBL" id="CP080627">
    <property type="protein sequence ID" value="UYV18037.1"/>
    <property type="molecule type" value="Genomic_DNA"/>
</dbReference>
<keyword evidence="2" id="KW-1185">Reference proteome</keyword>
<dbReference type="CDD" id="cd00229">
    <property type="entry name" value="SGNH_hydrolase"/>
    <property type="match status" value="1"/>
</dbReference>